<evidence type="ECO:0000313" key="1">
    <source>
        <dbReference type="EMBL" id="OSC25228.1"/>
    </source>
</evidence>
<comment type="caution">
    <text evidence="1">The sequence shown here is derived from an EMBL/GenBank/DDBJ whole genome shotgun (WGS) entry which is preliminary data.</text>
</comment>
<evidence type="ECO:0000313" key="2">
    <source>
        <dbReference type="Proteomes" id="UP000193577"/>
    </source>
</evidence>
<name>A0A7I7SHR2_9MYCO</name>
<accession>A0A7I7SHR2</accession>
<organism evidence="1 2">
    <name type="scientific">Mycolicibacillus koreensis</name>
    <dbReference type="NCBI Taxonomy" id="1069220"/>
    <lineage>
        <taxon>Bacteria</taxon>
        <taxon>Bacillati</taxon>
        <taxon>Actinomycetota</taxon>
        <taxon>Actinomycetes</taxon>
        <taxon>Mycobacteriales</taxon>
        <taxon>Mycobacteriaceae</taxon>
        <taxon>Mycolicibacillus</taxon>
    </lineage>
</organism>
<dbReference type="OrthoDB" id="9797093at2"/>
<reference evidence="1 2" key="1">
    <citation type="submission" date="2017-04" db="EMBL/GenBank/DDBJ databases">
        <title>The new phylogeny of genus Mycobacterium.</title>
        <authorList>
            <person name="Tortoli E."/>
            <person name="Trovato A."/>
            <person name="Cirillo D.M."/>
        </authorList>
    </citation>
    <scope>NUCLEOTIDE SEQUENCE [LARGE SCALE GENOMIC DNA]</scope>
    <source>
        <strain evidence="1 2">KCTC 19819</strain>
    </source>
</reference>
<dbReference type="InterPro" id="IPR009241">
    <property type="entry name" value="HigB-like"/>
</dbReference>
<dbReference type="RefSeq" id="WP_085305705.1">
    <property type="nucleotide sequence ID" value="NZ_AP022594.1"/>
</dbReference>
<dbReference type="Pfam" id="PF05973">
    <property type="entry name" value="Gp49"/>
    <property type="match status" value="1"/>
</dbReference>
<proteinExistence type="predicted"/>
<dbReference type="AlphaFoldDB" id="A0A7I7SHR2"/>
<keyword evidence="2" id="KW-1185">Reference proteome</keyword>
<protein>
    <submittedName>
        <fullName evidence="1">Uncharacterized protein</fullName>
    </submittedName>
</protein>
<sequence>MKEVRFVGRALDELREFPADAKHDTGFELDRVQRGLDPRDWKPMPTVGPGVREIRVKTGDGIYRTLYTTVIGEHVYVLHCFTKKTQQTPKAAIDLGKARLRAAREHATEEGAQP</sequence>
<dbReference type="Proteomes" id="UP000193577">
    <property type="component" value="Unassembled WGS sequence"/>
</dbReference>
<dbReference type="EMBL" id="NCXO01000071">
    <property type="protein sequence ID" value="OSC25228.1"/>
    <property type="molecule type" value="Genomic_DNA"/>
</dbReference>
<gene>
    <name evidence="1" type="ORF">B8W67_19150</name>
</gene>